<dbReference type="AlphaFoldDB" id="A0A9D7E8G8"/>
<dbReference type="PROSITE" id="PS51898">
    <property type="entry name" value="TYR_RECOMBINASE"/>
    <property type="match status" value="1"/>
</dbReference>
<dbReference type="InterPro" id="IPR011010">
    <property type="entry name" value="DNA_brk_join_enz"/>
</dbReference>
<organism evidence="3 4">
    <name type="scientific">Candidatus Methylophosphatis roskildensis</name>
    <dbReference type="NCBI Taxonomy" id="2899263"/>
    <lineage>
        <taxon>Bacteria</taxon>
        <taxon>Pseudomonadati</taxon>
        <taxon>Pseudomonadota</taxon>
        <taxon>Betaproteobacteria</taxon>
        <taxon>Nitrosomonadales</taxon>
        <taxon>Sterolibacteriaceae</taxon>
        <taxon>Candidatus Methylophosphatis</taxon>
    </lineage>
</organism>
<dbReference type="InterPro" id="IPR002104">
    <property type="entry name" value="Integrase_catalytic"/>
</dbReference>
<evidence type="ECO:0000313" key="3">
    <source>
        <dbReference type="EMBL" id="MBK6973037.1"/>
    </source>
</evidence>
<dbReference type="Proteomes" id="UP000807785">
    <property type="component" value="Unassembled WGS sequence"/>
</dbReference>
<dbReference type="GO" id="GO:0006310">
    <property type="term" value="P:DNA recombination"/>
    <property type="evidence" value="ECO:0007669"/>
    <property type="project" value="UniProtKB-KW"/>
</dbReference>
<dbReference type="GO" id="GO:0003677">
    <property type="term" value="F:DNA binding"/>
    <property type="evidence" value="ECO:0007669"/>
    <property type="project" value="InterPro"/>
</dbReference>
<feature type="domain" description="Tyr recombinase" evidence="2">
    <location>
        <begin position="11"/>
        <end position="226"/>
    </location>
</feature>
<reference evidence="3" key="1">
    <citation type="submission" date="2020-10" db="EMBL/GenBank/DDBJ databases">
        <title>Connecting structure to function with the recovery of over 1000 high-quality activated sludge metagenome-assembled genomes encoding full-length rRNA genes using long-read sequencing.</title>
        <authorList>
            <person name="Singleton C.M."/>
            <person name="Petriglieri F."/>
            <person name="Kristensen J.M."/>
            <person name="Kirkegaard R.H."/>
            <person name="Michaelsen T.Y."/>
            <person name="Andersen M.H."/>
            <person name="Karst S.M."/>
            <person name="Dueholm M.S."/>
            <person name="Nielsen P.H."/>
            <person name="Albertsen M."/>
        </authorList>
    </citation>
    <scope>NUCLEOTIDE SEQUENCE</scope>
    <source>
        <strain evidence="3">Bjer_18-Q3-R1-45_BAT3C.347</strain>
    </source>
</reference>
<evidence type="ECO:0000256" key="1">
    <source>
        <dbReference type="ARBA" id="ARBA00023172"/>
    </source>
</evidence>
<name>A0A9D7E8G8_9PROT</name>
<dbReference type="Gene3D" id="1.10.443.10">
    <property type="entry name" value="Intergrase catalytic core"/>
    <property type="match status" value="1"/>
</dbReference>
<proteinExistence type="predicted"/>
<protein>
    <submittedName>
        <fullName evidence="3">Site-specific integrase</fullName>
    </submittedName>
</protein>
<evidence type="ECO:0000259" key="2">
    <source>
        <dbReference type="PROSITE" id="PS51898"/>
    </source>
</evidence>
<comment type="caution">
    <text evidence="3">The sequence shown here is derived from an EMBL/GenBank/DDBJ whole genome shotgun (WGS) entry which is preliminary data.</text>
</comment>
<accession>A0A9D7E8G8</accession>
<dbReference type="InterPro" id="IPR013762">
    <property type="entry name" value="Integrase-like_cat_sf"/>
</dbReference>
<sequence>MPTADHEVCAKRRAPLTDDEIQSIANRLRRYSRRSPGDLALFYLMLTTGAKPLELARLRVQDVIAASGAIRSEARIPAIAAINGVERPIYLKSEVAVDATLIYLQHRVARGQGAGNAPAFAGLDPVTPLLLNHQGRPYEIVESSGSGGNRYLCRGILEACRRVFRLSGIPGLCGSTIRRTLARRLSDRGATIEQIGEALGIKDRKAIRDLLDLHPIALPTLFDEIVCQKVTTTTAVDPR</sequence>
<keyword evidence="1" id="KW-0233">DNA recombination</keyword>
<dbReference type="EMBL" id="JADJEV010000003">
    <property type="protein sequence ID" value="MBK6973037.1"/>
    <property type="molecule type" value="Genomic_DNA"/>
</dbReference>
<dbReference type="GO" id="GO:0015074">
    <property type="term" value="P:DNA integration"/>
    <property type="evidence" value="ECO:0007669"/>
    <property type="project" value="InterPro"/>
</dbReference>
<gene>
    <name evidence="3" type="ORF">IPH26_08850</name>
</gene>
<dbReference type="SUPFAM" id="SSF56349">
    <property type="entry name" value="DNA breaking-rejoining enzymes"/>
    <property type="match status" value="1"/>
</dbReference>
<dbReference type="CDD" id="cd00397">
    <property type="entry name" value="DNA_BRE_C"/>
    <property type="match status" value="1"/>
</dbReference>
<evidence type="ECO:0000313" key="4">
    <source>
        <dbReference type="Proteomes" id="UP000807785"/>
    </source>
</evidence>